<evidence type="ECO:0000256" key="9">
    <source>
        <dbReference type="SAM" id="MobiDB-lite"/>
    </source>
</evidence>
<dbReference type="SUPFAM" id="SSF53335">
    <property type="entry name" value="S-adenosyl-L-methionine-dependent methyltransferases"/>
    <property type="match status" value="1"/>
</dbReference>
<dbReference type="PANTHER" id="PTHR43775:SF37">
    <property type="entry name" value="SI:DKEY-61P9.11"/>
    <property type="match status" value="1"/>
</dbReference>
<feature type="region of interest" description="C-terminal hotdog fold" evidence="8">
    <location>
        <begin position="993"/>
        <end position="1162"/>
    </location>
</feature>
<dbReference type="InterPro" id="IPR020807">
    <property type="entry name" value="PKS_DH"/>
</dbReference>
<dbReference type="PROSITE" id="PS52004">
    <property type="entry name" value="KS3_2"/>
    <property type="match status" value="1"/>
</dbReference>
<dbReference type="InterPro" id="IPR011032">
    <property type="entry name" value="GroES-like_sf"/>
</dbReference>
<dbReference type="Gene3D" id="3.90.180.10">
    <property type="entry name" value="Medium-chain alcohol dehydrogenases, catalytic domain"/>
    <property type="match status" value="1"/>
</dbReference>
<dbReference type="Pfam" id="PF00109">
    <property type="entry name" value="ketoacyl-synt"/>
    <property type="match status" value="1"/>
</dbReference>
<evidence type="ECO:0000259" key="11">
    <source>
        <dbReference type="PROSITE" id="PS52004"/>
    </source>
</evidence>
<dbReference type="InterPro" id="IPR049552">
    <property type="entry name" value="PKS_DH_N"/>
</dbReference>
<feature type="active site" description="Proton donor; for dehydratase activity" evidence="8">
    <location>
        <position position="1061"/>
    </location>
</feature>
<dbReference type="Gene3D" id="3.40.50.150">
    <property type="entry name" value="Vaccinia Virus protein VP39"/>
    <property type="match status" value="1"/>
</dbReference>
<dbReference type="CDD" id="cd02440">
    <property type="entry name" value="AdoMet_MTases"/>
    <property type="match status" value="1"/>
</dbReference>
<evidence type="ECO:0000259" key="10">
    <source>
        <dbReference type="PROSITE" id="PS50075"/>
    </source>
</evidence>
<dbReference type="Gene3D" id="3.40.47.10">
    <property type="match status" value="1"/>
</dbReference>
<dbReference type="OrthoDB" id="329835at2759"/>
<evidence type="ECO:0000313" key="14">
    <source>
        <dbReference type="Proteomes" id="UP000094444"/>
    </source>
</evidence>
<feature type="compositionally biased region" description="Low complexity" evidence="9">
    <location>
        <begin position="2392"/>
        <end position="2405"/>
    </location>
</feature>
<dbReference type="InterPro" id="IPR036291">
    <property type="entry name" value="NAD(P)-bd_dom_sf"/>
</dbReference>
<dbReference type="InterPro" id="IPR020806">
    <property type="entry name" value="PKS_PP-bd"/>
</dbReference>
<dbReference type="CDD" id="cd00833">
    <property type="entry name" value="PKS"/>
    <property type="match status" value="1"/>
</dbReference>
<dbReference type="Pfam" id="PF08242">
    <property type="entry name" value="Methyltransf_12"/>
    <property type="match status" value="1"/>
</dbReference>
<dbReference type="PROSITE" id="PS52019">
    <property type="entry name" value="PKS_MFAS_DH"/>
    <property type="match status" value="1"/>
</dbReference>
<keyword evidence="14" id="KW-1185">Reference proteome</keyword>
<dbReference type="InterPro" id="IPR013154">
    <property type="entry name" value="ADH-like_N"/>
</dbReference>
<dbReference type="GO" id="GO:0004312">
    <property type="term" value="F:fatty acid synthase activity"/>
    <property type="evidence" value="ECO:0007669"/>
    <property type="project" value="TreeGrafter"/>
</dbReference>
<dbReference type="SUPFAM" id="SSF50129">
    <property type="entry name" value="GroES-like"/>
    <property type="match status" value="1"/>
</dbReference>
<evidence type="ECO:0000256" key="6">
    <source>
        <dbReference type="ARBA" id="ARBA00023268"/>
    </source>
</evidence>
<dbReference type="InterPro" id="IPR016039">
    <property type="entry name" value="Thiolase-like"/>
</dbReference>
<dbReference type="PANTHER" id="PTHR43775">
    <property type="entry name" value="FATTY ACID SYNTHASE"/>
    <property type="match status" value="1"/>
</dbReference>
<dbReference type="PROSITE" id="PS50075">
    <property type="entry name" value="CARRIER"/>
    <property type="match status" value="1"/>
</dbReference>
<feature type="region of interest" description="N-terminal hotdog fold" evidence="8">
    <location>
        <begin position="849"/>
        <end position="976"/>
    </location>
</feature>
<dbReference type="InterPro" id="IPR013968">
    <property type="entry name" value="PKS_KR"/>
</dbReference>
<keyword evidence="2" id="KW-0597">Phosphoprotein</keyword>
<dbReference type="FunFam" id="3.40.50.720:FF:000209">
    <property type="entry name" value="Polyketide synthase Pks12"/>
    <property type="match status" value="1"/>
</dbReference>
<dbReference type="Pfam" id="PF02801">
    <property type="entry name" value="Ketoacyl-synt_C"/>
    <property type="match status" value="1"/>
</dbReference>
<dbReference type="GO" id="GO:0031177">
    <property type="term" value="F:phosphopantetheine binding"/>
    <property type="evidence" value="ECO:0007669"/>
    <property type="project" value="InterPro"/>
</dbReference>
<dbReference type="Gene3D" id="1.10.1200.10">
    <property type="entry name" value="ACP-like"/>
    <property type="match status" value="1"/>
</dbReference>
<dbReference type="SUPFAM" id="SSF53901">
    <property type="entry name" value="Thiolase-like"/>
    <property type="match status" value="1"/>
</dbReference>
<protein>
    <submittedName>
        <fullName evidence="13">Polyketide synthase</fullName>
    </submittedName>
</protein>
<dbReference type="SMART" id="SM00825">
    <property type="entry name" value="PKS_KS"/>
    <property type="match status" value="1"/>
</dbReference>
<comment type="caution">
    <text evidence="13">The sequence shown here is derived from an EMBL/GenBank/DDBJ whole genome shotgun (WGS) entry which is preliminary data.</text>
</comment>
<dbReference type="InterPro" id="IPR016035">
    <property type="entry name" value="Acyl_Trfase/lysoPLipase"/>
</dbReference>
<dbReference type="InterPro" id="IPR009081">
    <property type="entry name" value="PP-bd_ACP"/>
</dbReference>
<dbReference type="SUPFAM" id="SSF51735">
    <property type="entry name" value="NAD(P)-binding Rossmann-fold domains"/>
    <property type="match status" value="2"/>
</dbReference>
<dbReference type="PROSITE" id="PS01162">
    <property type="entry name" value="QOR_ZETA_CRYSTAL"/>
    <property type="match status" value="1"/>
</dbReference>
<dbReference type="InterPro" id="IPR057326">
    <property type="entry name" value="KR_dom"/>
</dbReference>
<dbReference type="GO" id="GO:0016491">
    <property type="term" value="F:oxidoreductase activity"/>
    <property type="evidence" value="ECO:0007669"/>
    <property type="project" value="UniProtKB-KW"/>
</dbReference>
<sequence>MAETNMQSDAGVAICGLGLRLPGGINTPSALFDFLLAGKDARDVPDNKRYEPESFTYSDSDGKTHTLPSEGYWLDRDEITGWDPSPFSAIGLVMSQAEVEKMDPQQRILLRVVWEALESACETQWRTDKAKADRIGCYVGSFGDDWREMHGRDSLDTPKYRLAGYGDFALSNRVSNCFGFGGPSMTVRAACAAGGLALHLACQAIRAGECDTAIVAASNIILSPEFSVFLAEHGVLSPDASCRTFDANASGYARAEAVNCLIIKRQSLALRDGNPIRAIIRGSAVNANGRTAGMSTPSSEAQEALVRAAYRQAGIPDGDRAKTAMVECHGTGTPVGDAIEAYALAKMFGQHGVLIGSVKPSLGHAESASALTSIMKAILSLENRTILPNIKFETPNPQIPFDTAKLTVPTTPMAWPADRLERIGVSSFGIGGTNVHIILDSASSLDQQNLAPTIDQPKIDNHSLVSKVKAKPTILLLSTASEASLVRSMELYEAYSRLHPHSLQRLAHTVNNLRIELPHRNYRVIDENGNVCSANNVSPPVSHNRRSPSSFVPVTFIFSGVGLEWARIGVELLKFDRAFSDDIKAMDDALQRLPPVDRPPWSLRGEMIKTGTRSRLGDPGIAATVLTAIQVALTNLLGRYGVRPHGAAGYSTGKVAADHASGLLSIEEVICLAFYSSKAPLKNLFPASKDILSIDTLEMEAATLCWPTTLDRNLAQPLNTDPVCPSLRRHSAVDFRQEVKELLLKAPGSIHLVIGPDSSIAKDLEQAYTEAGLRPAYIPTLVRGQSATITFLTALGELYSHGVPIRLPAPNGTLKPLVDLEPYPWDLSKHYWPESRVAKSWRLREHPPHELLGIRNFDDCATSPTWRGEISVHSTPWLKDHRIGNDIVFPAAAFVAMAGEACFQLTGDKAYVVQELSLKKALVLVQGGTIEIVTSARLQPHQLSEPDTWEISFSSFCDGAWTTNCSGLVKTTTASNISRASLLNTASLKNLDGFVRQVDPPAWYKAMARIGYNYGSAFRGMQDITANATCKSAKLRLSNKSSPNSSSSTSNSYAIHPTMLDNMIQSLIVANHRGQPRLLRQLSLPTYIEEFSVTNQPLESQTYHVFPVYAVITESKGNGSCRGSIMAGSKALTTDGLATSESSPAALVTGLEFEPIVLEESGQSTHEDEAHGAMQLVWKQDIDFAEETLLLRPRAGPEHEQVQRLLGDLFAICATQVRHAALLAPAAEMRNDPNRAHFSKLVRWLQDYPHGNHRMVNRTREDMDDEKKNLLDALRNTSASAAAELLSKCSSKASEIFNGTVSPLELFLEDNALHRLYDWMNSLWSYEPFFNLLAHKYGNRLRVIEVGAGTGGLTARVLEHLNPRRDGGGSQAEWGGSYVFTDVSSGFFPSAKARFQTVGEMEYRVLDISVDPLTQGFKAEYDLVIASNVLHATPDLNKTLRHVRSLLKPNGRLLLQELACESKWMNLIMGFLPGWWLGAPDGRVQEPYIGRQAWDKRLQQASFKPLDTHVLDSHPPYHMNATMIARPEVVRLEPSHGSLDIVLLHDDVDGESLRTIHALEELLLERGFKPSRCRIGSRGPVGTKSGHVVSLLDLSPSGSFLANISQANLEWLLALLDDLENSDATPLWLTRACQVDPVDPSFAQILGFARSVRKETGLNFVTLELESTADHAMKAAAVVLESSISNSRSHRSGAGLEPDREFAYVSRAGGVVIPRFSWTSVSQSWAASQPIAETSSRQRYLQIRNPGQLDSLGWVQSSDTVLENTEPGTGMVTVRIEAAGLNFKDVLMAMGTTTKPIEGGRLGCEAAGIVTATGAAVSGVKTGDRVMLFAPDAGCLASSVVVHEHHCVPIPDSLPFKYAAGMPCVYITVLRALVDKANLQRDQTILIHSAAGGVGIAAIQVARWLGARIYATVGSNEKVEFLHREIGIPRENIFHSRDDGFVHGIMAATSGRGVDVVLNSLSGQLLHASWRCVAPCGTFVELGKRDIVGRGKLAMEPLDDNRAFVAVDMAHLAVHSTREVSRLLRQVVHLYSSGALKPVEPLRVSSYHSVAEAMRALYTGLNIGKIVIDIAGDTGGQQALSDNPDIRHKTGGPLQDATFTPENAYVLIGGLRGLSASIARWMVCHGAKRIFFLSRSMRTSPVNKQDEAVVCELRAAGCTVETMQCDVVDKDSVQTTISAIAETHRIAGVIHLAGILLDMETKDLTLHAWRTVTDPKVAGTLNLHRALTTYAPDLDFFVLASSITGITGNIGQSHYAAANSFLDAFAQYRQSLGLACSALDIGVVEDVGIMSHQPEKLETMRRTGVRLLSEQDVLDGIQLAIARSRPATPPRLAMDSNSNNTSGFSIFEHTCEAQVAVGFSSMLPLDHPNTNVLWKGDARMASYDDKKGDAWGKQQSGQMSSGTGSADALGDFISRVSKDPSELNSPSCAEFLANQIFRRVQSFLMRDEEVDSNVDTAMQDLSLASIGMDSLMTIETRNWWRQTFGTSVSLLQLTSASSFAQLGRLAARQLLDRHTTGPN</sequence>
<keyword evidence="5" id="KW-0560">Oxidoreductase</keyword>
<feature type="region of interest" description="Disordered" evidence="9">
    <location>
        <begin position="2385"/>
        <end position="2405"/>
    </location>
</feature>
<evidence type="ECO:0000256" key="2">
    <source>
        <dbReference type="ARBA" id="ARBA00022553"/>
    </source>
</evidence>
<evidence type="ECO:0000256" key="3">
    <source>
        <dbReference type="ARBA" id="ARBA00022679"/>
    </source>
</evidence>
<dbReference type="SMART" id="SM00827">
    <property type="entry name" value="PKS_AT"/>
    <property type="match status" value="1"/>
</dbReference>
<evidence type="ECO:0000256" key="5">
    <source>
        <dbReference type="ARBA" id="ARBA00023002"/>
    </source>
</evidence>
<evidence type="ECO:0000259" key="12">
    <source>
        <dbReference type="PROSITE" id="PS52019"/>
    </source>
</evidence>
<dbReference type="Gene3D" id="3.40.366.10">
    <property type="entry name" value="Malonyl-Coenzyme A Acyl Carrier Protein, domain 2"/>
    <property type="match status" value="2"/>
</dbReference>
<dbReference type="Pfam" id="PF21089">
    <property type="entry name" value="PKS_DH_N"/>
    <property type="match status" value="1"/>
</dbReference>
<keyword evidence="1" id="KW-0596">Phosphopantetheine</keyword>
<feature type="domain" description="Ketosynthase family 3 (KS3)" evidence="11">
    <location>
        <begin position="9"/>
        <end position="441"/>
    </location>
</feature>
<dbReference type="InterPro" id="IPR014043">
    <property type="entry name" value="Acyl_transferase_dom"/>
</dbReference>
<dbReference type="STRING" id="158607.A0A2P5I6I3"/>
<dbReference type="Pfam" id="PF16197">
    <property type="entry name" value="KAsynt_C_assoc"/>
    <property type="match status" value="1"/>
</dbReference>
<dbReference type="SMART" id="SM00823">
    <property type="entry name" value="PKS_PP"/>
    <property type="match status" value="1"/>
</dbReference>
<dbReference type="Pfam" id="PF14765">
    <property type="entry name" value="PS-DH"/>
    <property type="match status" value="1"/>
</dbReference>
<feature type="domain" description="PKS/mFAS DH" evidence="12">
    <location>
        <begin position="849"/>
        <end position="1162"/>
    </location>
</feature>
<dbReference type="GO" id="GO:1901336">
    <property type="term" value="P:lactone biosynthetic process"/>
    <property type="evidence" value="ECO:0007669"/>
    <property type="project" value="UniProtKB-ARBA"/>
</dbReference>
<dbReference type="InterPro" id="IPR050091">
    <property type="entry name" value="PKS_NRPS_Biosynth_Enz"/>
</dbReference>
<keyword evidence="3" id="KW-0808">Transferase</keyword>
<dbReference type="InterPro" id="IPR002364">
    <property type="entry name" value="Quin_OxRdtase/zeta-crystal_CS"/>
</dbReference>
<dbReference type="SUPFAM" id="SSF52151">
    <property type="entry name" value="FabD/lysophospholipase-like"/>
    <property type="match status" value="1"/>
</dbReference>
<evidence type="ECO:0000256" key="8">
    <source>
        <dbReference type="PROSITE-ProRule" id="PRU01363"/>
    </source>
</evidence>
<dbReference type="Pfam" id="PF08659">
    <property type="entry name" value="KR"/>
    <property type="match status" value="1"/>
</dbReference>
<keyword evidence="7" id="KW-0012">Acyltransferase</keyword>
<organism evidence="13 14">
    <name type="scientific">Diaporthe helianthi</name>
    <dbReference type="NCBI Taxonomy" id="158607"/>
    <lineage>
        <taxon>Eukaryota</taxon>
        <taxon>Fungi</taxon>
        <taxon>Dikarya</taxon>
        <taxon>Ascomycota</taxon>
        <taxon>Pezizomycotina</taxon>
        <taxon>Sordariomycetes</taxon>
        <taxon>Sordariomycetidae</taxon>
        <taxon>Diaporthales</taxon>
        <taxon>Diaporthaceae</taxon>
        <taxon>Diaporthe</taxon>
    </lineage>
</organism>
<evidence type="ECO:0000256" key="1">
    <source>
        <dbReference type="ARBA" id="ARBA00022450"/>
    </source>
</evidence>
<dbReference type="CDD" id="cd05195">
    <property type="entry name" value="enoyl_red"/>
    <property type="match status" value="1"/>
</dbReference>
<dbReference type="InterPro" id="IPR014031">
    <property type="entry name" value="Ketoacyl_synth_C"/>
</dbReference>
<dbReference type="SMART" id="SM00826">
    <property type="entry name" value="PKS_DH"/>
    <property type="match status" value="1"/>
</dbReference>
<dbReference type="GO" id="GO:0008270">
    <property type="term" value="F:zinc ion binding"/>
    <property type="evidence" value="ECO:0007669"/>
    <property type="project" value="InterPro"/>
</dbReference>
<evidence type="ECO:0000256" key="7">
    <source>
        <dbReference type="ARBA" id="ARBA00023315"/>
    </source>
</evidence>
<name>A0A2P5I6I3_DIAHE</name>
<dbReference type="Pfam" id="PF13602">
    <property type="entry name" value="ADH_zinc_N_2"/>
    <property type="match status" value="1"/>
</dbReference>
<accession>A0A2P5I6I3</accession>
<dbReference type="SUPFAM" id="SSF47336">
    <property type="entry name" value="ACP-like"/>
    <property type="match status" value="1"/>
</dbReference>
<dbReference type="Pfam" id="PF08240">
    <property type="entry name" value="ADH_N"/>
    <property type="match status" value="1"/>
</dbReference>
<dbReference type="SMART" id="SM00822">
    <property type="entry name" value="PKS_KR"/>
    <property type="match status" value="1"/>
</dbReference>
<dbReference type="InterPro" id="IPR029063">
    <property type="entry name" value="SAM-dependent_MTases_sf"/>
</dbReference>
<evidence type="ECO:0000313" key="13">
    <source>
        <dbReference type="EMBL" id="POS78112.1"/>
    </source>
</evidence>
<gene>
    <name evidence="13" type="ORF">DHEL01_v203490</name>
</gene>
<reference evidence="13" key="1">
    <citation type="submission" date="2017-09" db="EMBL/GenBank/DDBJ databases">
        <title>Polyketide synthases of a Diaporthe helianthi virulent isolate.</title>
        <authorList>
            <person name="Baroncelli R."/>
        </authorList>
    </citation>
    <scope>NUCLEOTIDE SEQUENCE [LARGE SCALE GENOMIC DNA]</scope>
    <source>
        <strain evidence="13">7/96</strain>
    </source>
</reference>
<keyword evidence="4" id="KW-0521">NADP</keyword>
<dbReference type="InterPro" id="IPR049900">
    <property type="entry name" value="PKS_mFAS_DH"/>
</dbReference>
<dbReference type="InterPro" id="IPR014030">
    <property type="entry name" value="Ketoacyl_synth_N"/>
</dbReference>
<dbReference type="InterPro" id="IPR001227">
    <property type="entry name" value="Ac_transferase_dom_sf"/>
</dbReference>
<proteinExistence type="predicted"/>
<dbReference type="InParanoid" id="A0A2P5I6I3"/>
<keyword evidence="6" id="KW-0511">Multifunctional enzyme</keyword>
<dbReference type="InterPro" id="IPR020843">
    <property type="entry name" value="ER"/>
</dbReference>
<dbReference type="InterPro" id="IPR032821">
    <property type="entry name" value="PKS_assoc"/>
</dbReference>
<dbReference type="InterPro" id="IPR020841">
    <property type="entry name" value="PKS_Beta-ketoAc_synthase_dom"/>
</dbReference>
<dbReference type="Proteomes" id="UP000094444">
    <property type="component" value="Unassembled WGS sequence"/>
</dbReference>
<dbReference type="Pfam" id="PF00698">
    <property type="entry name" value="Acyl_transf_1"/>
    <property type="match status" value="1"/>
</dbReference>
<dbReference type="InterPro" id="IPR013217">
    <property type="entry name" value="Methyltransf_12"/>
</dbReference>
<dbReference type="Gene3D" id="3.40.50.720">
    <property type="entry name" value="NAD(P)-binding Rossmann-like Domain"/>
    <property type="match status" value="3"/>
</dbReference>
<dbReference type="GO" id="GO:0006633">
    <property type="term" value="P:fatty acid biosynthetic process"/>
    <property type="evidence" value="ECO:0007669"/>
    <property type="project" value="TreeGrafter"/>
</dbReference>
<dbReference type="InterPro" id="IPR036736">
    <property type="entry name" value="ACP-like_sf"/>
</dbReference>
<dbReference type="InterPro" id="IPR042104">
    <property type="entry name" value="PKS_dehydratase_sf"/>
</dbReference>
<evidence type="ECO:0000256" key="4">
    <source>
        <dbReference type="ARBA" id="ARBA00022857"/>
    </source>
</evidence>
<dbReference type="EMBL" id="MAVT02000212">
    <property type="protein sequence ID" value="POS78112.1"/>
    <property type="molecule type" value="Genomic_DNA"/>
</dbReference>
<dbReference type="GO" id="GO:0044550">
    <property type="term" value="P:secondary metabolite biosynthetic process"/>
    <property type="evidence" value="ECO:0007669"/>
    <property type="project" value="UniProtKB-ARBA"/>
</dbReference>
<dbReference type="InterPro" id="IPR049551">
    <property type="entry name" value="PKS_DH_C"/>
</dbReference>
<dbReference type="Gene3D" id="3.10.129.110">
    <property type="entry name" value="Polyketide synthase dehydratase"/>
    <property type="match status" value="1"/>
</dbReference>
<dbReference type="CDD" id="cd05274">
    <property type="entry name" value="KR_FAS_SDR_x"/>
    <property type="match status" value="1"/>
</dbReference>
<feature type="active site" description="Proton acceptor; for dehydratase activity" evidence="8">
    <location>
        <position position="881"/>
    </location>
</feature>
<feature type="domain" description="Carrier" evidence="10">
    <location>
        <begin position="2434"/>
        <end position="2510"/>
    </location>
</feature>
<dbReference type="SMART" id="SM00829">
    <property type="entry name" value="PKS_ER"/>
    <property type="match status" value="1"/>
</dbReference>